<keyword evidence="2" id="KW-0812">Transmembrane</keyword>
<feature type="region of interest" description="Disordered" evidence="1">
    <location>
        <begin position="103"/>
        <end position="122"/>
    </location>
</feature>
<feature type="transmembrane region" description="Helical" evidence="2">
    <location>
        <begin position="72"/>
        <end position="98"/>
    </location>
</feature>
<evidence type="ECO:0000256" key="2">
    <source>
        <dbReference type="SAM" id="Phobius"/>
    </source>
</evidence>
<organism evidence="3 4">
    <name type="scientific">Arthrobacter sunyaminii</name>
    <dbReference type="NCBI Taxonomy" id="2816859"/>
    <lineage>
        <taxon>Bacteria</taxon>
        <taxon>Bacillati</taxon>
        <taxon>Actinomycetota</taxon>
        <taxon>Actinomycetes</taxon>
        <taxon>Micrococcales</taxon>
        <taxon>Micrococcaceae</taxon>
        <taxon>Arthrobacter</taxon>
    </lineage>
</organism>
<evidence type="ECO:0000313" key="4">
    <source>
        <dbReference type="Proteomes" id="UP000680588"/>
    </source>
</evidence>
<dbReference type="AlphaFoldDB" id="A0A975PEU9"/>
<evidence type="ECO:0000313" key="3">
    <source>
        <dbReference type="EMBL" id="QWQ36068.1"/>
    </source>
</evidence>
<dbReference type="Proteomes" id="UP000680588">
    <property type="component" value="Chromosome"/>
</dbReference>
<keyword evidence="2" id="KW-1133">Transmembrane helix</keyword>
<proteinExistence type="predicted"/>
<keyword evidence="2" id="KW-0472">Membrane</keyword>
<evidence type="ECO:0008006" key="5">
    <source>
        <dbReference type="Google" id="ProtNLM"/>
    </source>
</evidence>
<evidence type="ECO:0000256" key="1">
    <source>
        <dbReference type="SAM" id="MobiDB-lite"/>
    </source>
</evidence>
<protein>
    <recommendedName>
        <fullName evidence="5">DUF4190 domain-containing protein</fullName>
    </recommendedName>
</protein>
<gene>
    <name evidence="3" type="ORF">KG104_16770</name>
</gene>
<dbReference type="EMBL" id="CP076456">
    <property type="protein sequence ID" value="QWQ36068.1"/>
    <property type="molecule type" value="Genomic_DNA"/>
</dbReference>
<feature type="transmembrane region" description="Helical" evidence="2">
    <location>
        <begin position="31"/>
        <end position="60"/>
    </location>
</feature>
<sequence length="122" mass="12143">MSALPSPPSGAGGTTVRPGPASPWLGTPSGIIALTALVLSIVLIPLFFPLAGLALVLAVVALVRRRPQPRSAWVVAITSGVLLVVVLAIGILASVFLFTTESGGTGDPQPATTSVSVPAGEP</sequence>
<dbReference type="KEGG" id="asun:KG104_16770"/>
<accession>A0A975PEU9</accession>
<reference evidence="3" key="1">
    <citation type="submission" date="2021-06" db="EMBL/GenBank/DDBJ databases">
        <title>Novel species in genus Arthrobacter.</title>
        <authorList>
            <person name="Zhang G."/>
        </authorList>
    </citation>
    <scope>NUCLEOTIDE SEQUENCE</scope>
    <source>
        <strain evidence="3">Zg-ZUI122</strain>
    </source>
</reference>
<name>A0A975PEU9_9MICC</name>
<keyword evidence="4" id="KW-1185">Reference proteome</keyword>
<dbReference type="RefSeq" id="WP_207348282.1">
    <property type="nucleotide sequence ID" value="NZ_CP076456.1"/>
</dbReference>